<dbReference type="Pfam" id="PF06782">
    <property type="entry name" value="UPF0236"/>
    <property type="match status" value="1"/>
</dbReference>
<evidence type="ECO:0000313" key="2">
    <source>
        <dbReference type="EMBL" id="BBM55698.1"/>
    </source>
</evidence>
<evidence type="ECO:0000256" key="1">
    <source>
        <dbReference type="ARBA" id="ARBA00006539"/>
    </source>
</evidence>
<dbReference type="RefSeq" id="WP_147004347.1">
    <property type="nucleotide sequence ID" value="NZ_AP019841.1"/>
</dbReference>
<dbReference type="NCBIfam" id="NF033529">
    <property type="entry name" value="transpos_ISLre2"/>
    <property type="match status" value="1"/>
</dbReference>
<dbReference type="InterPro" id="IPR009620">
    <property type="entry name" value="UPF0236"/>
</dbReference>
<dbReference type="OrthoDB" id="81807at2"/>
<proteinExistence type="inferred from homology"/>
<dbReference type="EMBL" id="AP019841">
    <property type="protein sequence ID" value="BBM55698.1"/>
    <property type="molecule type" value="Genomic_DNA"/>
</dbReference>
<protein>
    <recommendedName>
        <fullName evidence="4">Transposase</fullName>
    </recommendedName>
</protein>
<dbReference type="Proteomes" id="UP000321944">
    <property type="component" value="Chromosome"/>
</dbReference>
<gene>
    <name evidence="2" type="ORF">JMUB3936_2005</name>
</gene>
<evidence type="ECO:0000313" key="3">
    <source>
        <dbReference type="Proteomes" id="UP000321944"/>
    </source>
</evidence>
<evidence type="ECO:0008006" key="4">
    <source>
        <dbReference type="Google" id="ProtNLM"/>
    </source>
</evidence>
<comment type="similarity">
    <text evidence="1">Belongs to the UPF0236 family.</text>
</comment>
<sequence>MIRISDFYSIVKTFFKNIFSFKLSFEQQFKLFIIKAFEILFRVYVKKVDDNFFYSNERKNRFKSKGFVKRTVTTAFGYVTFERRKYVDKKTGVYYYIDEKIGLKRYRRLSEELIFTILFEYQHTAASFVAKTYAVSKATVYNLVNSFEMPKLDIGRFEKDDDSPVYMEIDEDHMKCRRSRNTYMRMVAIHRGIEKVCKDRNKLIDKHTVMFPTSVSLEEVSEYVLNYLEKRYSMDKKKLIVNSDGGKWIDSFVGELRIYKPVHIYDKFHLVKAIGEISKRDKEISKNLYKWLEKDNFTELENFYETFKEKENISQRRKDQMKMLLNQYEKIRRIYTEKDYIGSRTEPLVSHECSRFLSSRPKAFSRKKIKRRAIYHTFFANYGKDRDKAHKLYFNGTRVGSMEKVIETSCLPDIISEAGKGTNIPYLRGGESLIREVLKEISQSRMI</sequence>
<organism evidence="2 3">
    <name type="scientific">Leptotrichia wadei</name>
    <dbReference type="NCBI Taxonomy" id="157687"/>
    <lineage>
        <taxon>Bacteria</taxon>
        <taxon>Fusobacteriati</taxon>
        <taxon>Fusobacteriota</taxon>
        <taxon>Fusobacteriia</taxon>
        <taxon>Fusobacteriales</taxon>
        <taxon>Leptotrichiaceae</taxon>
        <taxon>Leptotrichia</taxon>
    </lineage>
</organism>
<accession>A0A510KVG5</accession>
<reference evidence="2 3" key="1">
    <citation type="submission" date="2019-07" db="EMBL/GenBank/DDBJ databases">
        <title>Complete Genome Sequence of Leptotrichia wadei Strain JMUB3936.</title>
        <authorList>
            <person name="Watanabe S."/>
            <person name="Cui L."/>
        </authorList>
    </citation>
    <scope>NUCLEOTIDE SEQUENCE [LARGE SCALE GENOMIC DNA]</scope>
    <source>
        <strain evidence="2 3">JMUB3936</strain>
    </source>
</reference>
<dbReference type="AlphaFoldDB" id="A0A510KVG5"/>
<name>A0A510KVG5_9FUSO</name>